<organism evidence="2 3">
    <name type="scientific">Teratosphaeria nubilosa</name>
    <dbReference type="NCBI Taxonomy" id="161662"/>
    <lineage>
        <taxon>Eukaryota</taxon>
        <taxon>Fungi</taxon>
        <taxon>Dikarya</taxon>
        <taxon>Ascomycota</taxon>
        <taxon>Pezizomycotina</taxon>
        <taxon>Dothideomycetes</taxon>
        <taxon>Dothideomycetidae</taxon>
        <taxon>Mycosphaerellales</taxon>
        <taxon>Teratosphaeriaceae</taxon>
        <taxon>Teratosphaeria</taxon>
    </lineage>
</organism>
<feature type="domain" description="SGNH hydrolase-type esterase" evidence="1">
    <location>
        <begin position="31"/>
        <end position="166"/>
    </location>
</feature>
<reference evidence="2" key="1">
    <citation type="journal article" date="2020" name="Stud. Mycol.">
        <title>101 Dothideomycetes genomes: a test case for predicting lifestyles and emergence of pathogens.</title>
        <authorList>
            <person name="Haridas S."/>
            <person name="Albert R."/>
            <person name="Binder M."/>
            <person name="Bloem J."/>
            <person name="Labutti K."/>
            <person name="Salamov A."/>
            <person name="Andreopoulos B."/>
            <person name="Baker S."/>
            <person name="Barry K."/>
            <person name="Bills G."/>
            <person name="Bluhm B."/>
            <person name="Cannon C."/>
            <person name="Castanera R."/>
            <person name="Culley D."/>
            <person name="Daum C."/>
            <person name="Ezra D."/>
            <person name="Gonzalez J."/>
            <person name="Henrissat B."/>
            <person name="Kuo A."/>
            <person name="Liang C."/>
            <person name="Lipzen A."/>
            <person name="Lutzoni F."/>
            <person name="Magnuson J."/>
            <person name="Mondo S."/>
            <person name="Nolan M."/>
            <person name="Ohm R."/>
            <person name="Pangilinan J."/>
            <person name="Park H.-J."/>
            <person name="Ramirez L."/>
            <person name="Alfaro M."/>
            <person name="Sun H."/>
            <person name="Tritt A."/>
            <person name="Yoshinaga Y."/>
            <person name="Zwiers L.-H."/>
            <person name="Turgeon B."/>
            <person name="Goodwin S."/>
            <person name="Spatafora J."/>
            <person name="Crous P."/>
            <person name="Grigoriev I."/>
        </authorList>
    </citation>
    <scope>NUCLEOTIDE SEQUENCE</scope>
    <source>
        <strain evidence="2">CBS 116005</strain>
    </source>
</reference>
<dbReference type="Pfam" id="PF13472">
    <property type="entry name" value="Lipase_GDSL_2"/>
    <property type="match status" value="1"/>
</dbReference>
<sequence length="181" mass="19798">NGWRQQLLLNLTNAGDRVTCIGSLRHGNFGNNAHAGYGGKSISDITPFVIKDIFQQPDVVLLLAGTNDMMGWPRQPWESAPMRLGILMDKILKEHAEATLLVGRIPHCKEPIQAARVDDFNAALDDVVDRRLALGHKVLLVDMSEVGVDGAHLYDKHHPNDTGHAIIAAQWLKGLKAASDS</sequence>
<feature type="non-terminal residue" evidence="2">
    <location>
        <position position="181"/>
    </location>
</feature>
<dbReference type="PANTHER" id="PTHR30383:SF5">
    <property type="entry name" value="SGNH HYDROLASE-TYPE ESTERASE DOMAIN-CONTAINING PROTEIN"/>
    <property type="match status" value="1"/>
</dbReference>
<protein>
    <recommendedName>
        <fullName evidence="1">SGNH hydrolase-type esterase domain-containing protein</fullName>
    </recommendedName>
</protein>
<dbReference type="SUPFAM" id="SSF52266">
    <property type="entry name" value="SGNH hydrolase"/>
    <property type="match status" value="1"/>
</dbReference>
<evidence type="ECO:0000313" key="3">
    <source>
        <dbReference type="Proteomes" id="UP000799436"/>
    </source>
</evidence>
<name>A0A6G1LDA2_9PEZI</name>
<proteinExistence type="predicted"/>
<dbReference type="InterPro" id="IPR013830">
    <property type="entry name" value="SGNH_hydro"/>
</dbReference>
<dbReference type="Proteomes" id="UP000799436">
    <property type="component" value="Unassembled WGS sequence"/>
</dbReference>
<dbReference type="InterPro" id="IPR036514">
    <property type="entry name" value="SGNH_hydro_sf"/>
</dbReference>
<dbReference type="GO" id="GO:0004622">
    <property type="term" value="F:phosphatidylcholine lysophospholipase activity"/>
    <property type="evidence" value="ECO:0007669"/>
    <property type="project" value="TreeGrafter"/>
</dbReference>
<evidence type="ECO:0000313" key="2">
    <source>
        <dbReference type="EMBL" id="KAF2770867.1"/>
    </source>
</evidence>
<gene>
    <name evidence="2" type="ORF">EJ03DRAFT_245930</name>
</gene>
<keyword evidence="3" id="KW-1185">Reference proteome</keyword>
<accession>A0A6G1LDA2</accession>
<feature type="non-terminal residue" evidence="2">
    <location>
        <position position="1"/>
    </location>
</feature>
<dbReference type="PANTHER" id="PTHR30383">
    <property type="entry name" value="THIOESTERASE 1/PROTEASE 1/LYSOPHOSPHOLIPASE L1"/>
    <property type="match status" value="1"/>
</dbReference>
<evidence type="ECO:0000259" key="1">
    <source>
        <dbReference type="Pfam" id="PF13472"/>
    </source>
</evidence>
<dbReference type="InterPro" id="IPR051532">
    <property type="entry name" value="Ester_Hydrolysis_Enzymes"/>
</dbReference>
<dbReference type="OrthoDB" id="3915838at2759"/>
<dbReference type="EMBL" id="ML995823">
    <property type="protein sequence ID" value="KAF2770867.1"/>
    <property type="molecule type" value="Genomic_DNA"/>
</dbReference>
<dbReference type="Gene3D" id="3.40.50.1110">
    <property type="entry name" value="SGNH hydrolase"/>
    <property type="match status" value="1"/>
</dbReference>
<dbReference type="AlphaFoldDB" id="A0A6G1LDA2"/>